<protein>
    <submittedName>
        <fullName evidence="1">(spotted green pufferfish) hypothetical protein</fullName>
    </submittedName>
</protein>
<dbReference type="AlphaFoldDB" id="Q4RZQ5"/>
<sequence length="26" mass="3022">MLLKEYRICMPLTVEEVSAIFMSAFV</sequence>
<name>Q4RZQ5_TETNG</name>
<comment type="caution">
    <text evidence="1">The sequence shown here is derived from an EMBL/GenBank/DDBJ whole genome shotgun (WGS) entry which is preliminary data.</text>
</comment>
<evidence type="ECO:0000313" key="1">
    <source>
        <dbReference type="EMBL" id="CAG06127.1"/>
    </source>
</evidence>
<reference evidence="1" key="1">
    <citation type="journal article" date="2004" name="Nature">
        <title>Genome duplication in the teleost fish Tetraodon nigroviridis reveals the early vertebrate proto-karyotype.</title>
        <authorList>
            <person name="Jaillon O."/>
            <person name="Aury J.-M."/>
            <person name="Brunet F."/>
            <person name="Petit J.-L."/>
            <person name="Stange-Thomann N."/>
            <person name="Mauceli E."/>
            <person name="Bouneau L."/>
            <person name="Fischer C."/>
            <person name="Ozouf-Costaz C."/>
            <person name="Bernot A."/>
            <person name="Nicaud S."/>
            <person name="Jaffe D."/>
            <person name="Fisher S."/>
            <person name="Lutfalla G."/>
            <person name="Dossat C."/>
            <person name="Segurens B."/>
            <person name="Dasilva C."/>
            <person name="Salanoubat M."/>
            <person name="Levy M."/>
            <person name="Boudet N."/>
            <person name="Castellano S."/>
            <person name="Anthouard V."/>
            <person name="Jubin C."/>
            <person name="Castelli V."/>
            <person name="Katinka M."/>
            <person name="Vacherie B."/>
            <person name="Biemont C."/>
            <person name="Skalli Z."/>
            <person name="Cattolico L."/>
            <person name="Poulain J."/>
            <person name="De Berardinis V."/>
            <person name="Cruaud C."/>
            <person name="Duprat S."/>
            <person name="Brottier P."/>
            <person name="Coutanceau J.-P."/>
            <person name="Gouzy J."/>
            <person name="Parra G."/>
            <person name="Lardier G."/>
            <person name="Chapple C."/>
            <person name="McKernan K.J."/>
            <person name="McEwan P."/>
            <person name="Bosak S."/>
            <person name="Kellis M."/>
            <person name="Volff J.-N."/>
            <person name="Guigo R."/>
            <person name="Zody M.C."/>
            <person name="Mesirov J."/>
            <person name="Lindblad-Toh K."/>
            <person name="Birren B."/>
            <person name="Nusbaum C."/>
            <person name="Kahn D."/>
            <person name="Robinson-Rechavi M."/>
            <person name="Laudet V."/>
            <person name="Schachter V."/>
            <person name="Quetier F."/>
            <person name="Saurin W."/>
            <person name="Scarpelli C."/>
            <person name="Wincker P."/>
            <person name="Lander E.S."/>
            <person name="Weissenbach J."/>
            <person name="Roest Crollius H."/>
        </authorList>
    </citation>
    <scope>NUCLEOTIDE SEQUENCE [LARGE SCALE GENOMIC DNA]</scope>
</reference>
<accession>Q4RZQ5</accession>
<dbReference type="EMBL" id="CAAE01014786">
    <property type="protein sequence ID" value="CAG06127.1"/>
    <property type="molecule type" value="Genomic_DNA"/>
</dbReference>
<proteinExistence type="predicted"/>
<reference evidence="1" key="2">
    <citation type="submission" date="2004-02" db="EMBL/GenBank/DDBJ databases">
        <authorList>
            <consortium name="Genoscope"/>
            <consortium name="Whitehead Institute Centre for Genome Research"/>
        </authorList>
    </citation>
    <scope>NUCLEOTIDE SEQUENCE</scope>
</reference>
<organism evidence="1">
    <name type="scientific">Tetraodon nigroviridis</name>
    <name type="common">Spotted green pufferfish</name>
    <name type="synonym">Chelonodon nigroviridis</name>
    <dbReference type="NCBI Taxonomy" id="99883"/>
    <lineage>
        <taxon>Eukaryota</taxon>
        <taxon>Metazoa</taxon>
        <taxon>Chordata</taxon>
        <taxon>Craniata</taxon>
        <taxon>Vertebrata</taxon>
        <taxon>Euteleostomi</taxon>
        <taxon>Actinopterygii</taxon>
        <taxon>Neopterygii</taxon>
        <taxon>Teleostei</taxon>
        <taxon>Neoteleostei</taxon>
        <taxon>Acanthomorphata</taxon>
        <taxon>Eupercaria</taxon>
        <taxon>Tetraodontiformes</taxon>
        <taxon>Tetradontoidea</taxon>
        <taxon>Tetraodontidae</taxon>
        <taxon>Tetraodon</taxon>
    </lineage>
</organism>
<gene>
    <name evidence="1" type="ORF">GSTENG00026374001</name>
</gene>
<dbReference type="KEGG" id="tng:GSTEN00026374G001"/>